<keyword evidence="1" id="KW-1133">Transmembrane helix</keyword>
<protein>
    <submittedName>
        <fullName evidence="2">Uncharacterized protein</fullName>
    </submittedName>
</protein>
<name>A0A4U5UXZ6_COLLU</name>
<sequence>MTVIDACVPVNSTCSTSGSSVGLATGLTLFFLLLIIVAGVFAYKYRSRIRNTLQFVRRRSEKNEDYVETPEADAHQYLNREQSTTQIPIYENLTTKTSGHSRHPVNKSRLSSEPEEDLYLQCDLPHTDDAIYNNDPACELSIVPDCQEEEDVYVVPDS</sequence>
<dbReference type="Proteomes" id="UP000298787">
    <property type="component" value="Chromosome 12"/>
</dbReference>
<evidence type="ECO:0000313" key="2">
    <source>
        <dbReference type="EMBL" id="TKS80039.1"/>
    </source>
</evidence>
<evidence type="ECO:0000313" key="3">
    <source>
        <dbReference type="Proteomes" id="UP000298787"/>
    </source>
</evidence>
<accession>A0A4U5UXZ6</accession>
<keyword evidence="1" id="KW-0472">Membrane</keyword>
<feature type="transmembrane region" description="Helical" evidence="1">
    <location>
        <begin position="20"/>
        <end position="43"/>
    </location>
</feature>
<dbReference type="AlphaFoldDB" id="A0A4U5UXZ6"/>
<organism evidence="2 3">
    <name type="scientific">Collichthys lucidus</name>
    <name type="common">Big head croaker</name>
    <name type="synonym">Sciaena lucida</name>
    <dbReference type="NCBI Taxonomy" id="240159"/>
    <lineage>
        <taxon>Eukaryota</taxon>
        <taxon>Metazoa</taxon>
        <taxon>Chordata</taxon>
        <taxon>Craniata</taxon>
        <taxon>Vertebrata</taxon>
        <taxon>Euteleostomi</taxon>
        <taxon>Actinopterygii</taxon>
        <taxon>Neopterygii</taxon>
        <taxon>Teleostei</taxon>
        <taxon>Neoteleostei</taxon>
        <taxon>Acanthomorphata</taxon>
        <taxon>Eupercaria</taxon>
        <taxon>Sciaenidae</taxon>
        <taxon>Collichthys</taxon>
    </lineage>
</organism>
<keyword evidence="3" id="KW-1185">Reference proteome</keyword>
<reference evidence="2 3" key="1">
    <citation type="submission" date="2019-01" db="EMBL/GenBank/DDBJ databases">
        <title>Genome Assembly of Collichthys lucidus.</title>
        <authorList>
            <person name="Cai M."/>
            <person name="Xiao S."/>
        </authorList>
    </citation>
    <scope>NUCLEOTIDE SEQUENCE [LARGE SCALE GENOMIC DNA]</scope>
    <source>
        <strain evidence="2">JT15FE1705JMU</strain>
        <tissue evidence="2">Muscle</tissue>
    </source>
</reference>
<keyword evidence="1" id="KW-0812">Transmembrane</keyword>
<dbReference type="GO" id="GO:0016020">
    <property type="term" value="C:membrane"/>
    <property type="evidence" value="ECO:0007669"/>
    <property type="project" value="InterPro"/>
</dbReference>
<proteinExistence type="predicted"/>
<evidence type="ECO:0000256" key="1">
    <source>
        <dbReference type="SAM" id="Phobius"/>
    </source>
</evidence>
<dbReference type="EMBL" id="CM014089">
    <property type="protein sequence ID" value="TKS80039.1"/>
    <property type="molecule type" value="Genomic_DNA"/>
</dbReference>
<dbReference type="InterPro" id="IPR021082">
    <property type="entry name" value="Protein_GAPT"/>
</dbReference>
<gene>
    <name evidence="2" type="ORF">D9C73_013728</name>
</gene>
<dbReference type="Pfam" id="PF11770">
    <property type="entry name" value="GAPT"/>
    <property type="match status" value="1"/>
</dbReference>